<dbReference type="GO" id="GO:0003677">
    <property type="term" value="F:DNA binding"/>
    <property type="evidence" value="ECO:0007669"/>
    <property type="project" value="InterPro"/>
</dbReference>
<feature type="region of interest" description="Disordered" evidence="3">
    <location>
        <begin position="1"/>
        <end position="58"/>
    </location>
</feature>
<dbReference type="Proteomes" id="UP000799770">
    <property type="component" value="Unassembled WGS sequence"/>
</dbReference>
<gene>
    <name evidence="5" type="ORF">BDV96DRAFT_642311</name>
</gene>
<keyword evidence="6" id="KW-1185">Reference proteome</keyword>
<keyword evidence="2" id="KW-0539">Nucleus</keyword>
<feature type="compositionally biased region" description="Polar residues" evidence="3">
    <location>
        <begin position="1"/>
        <end position="11"/>
    </location>
</feature>
<dbReference type="InterPro" id="IPR003265">
    <property type="entry name" value="HhH-GPD_domain"/>
</dbReference>
<comment type="subcellular location">
    <subcellularLocation>
        <location evidence="1">Nucleus</location>
    </subcellularLocation>
</comment>
<evidence type="ECO:0000313" key="6">
    <source>
        <dbReference type="Proteomes" id="UP000799770"/>
    </source>
</evidence>
<dbReference type="AlphaFoldDB" id="A0A6A5ZJH0"/>
<evidence type="ECO:0000256" key="3">
    <source>
        <dbReference type="SAM" id="MobiDB-lite"/>
    </source>
</evidence>
<dbReference type="OrthoDB" id="10265068at2759"/>
<name>A0A6A5ZJH0_9PLEO</name>
<feature type="domain" description="HhH-GPD" evidence="4">
    <location>
        <begin position="207"/>
        <end position="284"/>
    </location>
</feature>
<proteinExistence type="predicted"/>
<organism evidence="5 6">
    <name type="scientific">Lophiotrema nucula</name>
    <dbReference type="NCBI Taxonomy" id="690887"/>
    <lineage>
        <taxon>Eukaryota</taxon>
        <taxon>Fungi</taxon>
        <taxon>Dikarya</taxon>
        <taxon>Ascomycota</taxon>
        <taxon>Pezizomycotina</taxon>
        <taxon>Dothideomycetes</taxon>
        <taxon>Pleosporomycetidae</taxon>
        <taxon>Pleosporales</taxon>
        <taxon>Lophiotremataceae</taxon>
        <taxon>Lophiotrema</taxon>
    </lineage>
</organism>
<protein>
    <submittedName>
        <fullName evidence="5">DNA glycosylase</fullName>
    </submittedName>
</protein>
<evidence type="ECO:0000256" key="1">
    <source>
        <dbReference type="ARBA" id="ARBA00004123"/>
    </source>
</evidence>
<feature type="region of interest" description="Disordered" evidence="3">
    <location>
        <begin position="126"/>
        <end position="145"/>
    </location>
</feature>
<evidence type="ECO:0000259" key="4">
    <source>
        <dbReference type="Pfam" id="PF00730"/>
    </source>
</evidence>
<reference evidence="5" key="1">
    <citation type="journal article" date="2020" name="Stud. Mycol.">
        <title>101 Dothideomycetes genomes: a test case for predicting lifestyles and emergence of pathogens.</title>
        <authorList>
            <person name="Haridas S."/>
            <person name="Albert R."/>
            <person name="Binder M."/>
            <person name="Bloem J."/>
            <person name="Labutti K."/>
            <person name="Salamov A."/>
            <person name="Andreopoulos B."/>
            <person name="Baker S."/>
            <person name="Barry K."/>
            <person name="Bills G."/>
            <person name="Bluhm B."/>
            <person name="Cannon C."/>
            <person name="Castanera R."/>
            <person name="Culley D."/>
            <person name="Daum C."/>
            <person name="Ezra D."/>
            <person name="Gonzalez J."/>
            <person name="Henrissat B."/>
            <person name="Kuo A."/>
            <person name="Liang C."/>
            <person name="Lipzen A."/>
            <person name="Lutzoni F."/>
            <person name="Magnuson J."/>
            <person name="Mondo S."/>
            <person name="Nolan M."/>
            <person name="Ohm R."/>
            <person name="Pangilinan J."/>
            <person name="Park H.-J."/>
            <person name="Ramirez L."/>
            <person name="Alfaro M."/>
            <person name="Sun H."/>
            <person name="Tritt A."/>
            <person name="Yoshinaga Y."/>
            <person name="Zwiers L.-H."/>
            <person name="Turgeon B."/>
            <person name="Goodwin S."/>
            <person name="Spatafora J."/>
            <person name="Crous P."/>
            <person name="Grigoriev I."/>
        </authorList>
    </citation>
    <scope>NUCLEOTIDE SEQUENCE</scope>
    <source>
        <strain evidence="5">CBS 627.86</strain>
    </source>
</reference>
<evidence type="ECO:0000313" key="5">
    <source>
        <dbReference type="EMBL" id="KAF2119276.1"/>
    </source>
</evidence>
<dbReference type="InterPro" id="IPR011257">
    <property type="entry name" value="DNA_glycosylase"/>
</dbReference>
<dbReference type="GO" id="GO:0003824">
    <property type="term" value="F:catalytic activity"/>
    <property type="evidence" value="ECO:0007669"/>
    <property type="project" value="InterPro"/>
</dbReference>
<dbReference type="Pfam" id="PF00730">
    <property type="entry name" value="HhH-GPD"/>
    <property type="match status" value="1"/>
</dbReference>
<dbReference type="PANTHER" id="PTHR15074:SF0">
    <property type="entry name" value="METHYL-CPG-BINDING DOMAIN PROTEIN 4-LIKE PROTEIN"/>
    <property type="match status" value="1"/>
</dbReference>
<evidence type="ECO:0000256" key="2">
    <source>
        <dbReference type="ARBA" id="ARBA00023242"/>
    </source>
</evidence>
<dbReference type="GO" id="GO:0005634">
    <property type="term" value="C:nucleus"/>
    <property type="evidence" value="ECO:0007669"/>
    <property type="project" value="UniProtKB-SubCell"/>
</dbReference>
<dbReference type="PANTHER" id="PTHR15074">
    <property type="entry name" value="METHYL-CPG-BINDING PROTEIN"/>
    <property type="match status" value="1"/>
</dbReference>
<dbReference type="SUPFAM" id="SSF48150">
    <property type="entry name" value="DNA-glycosylase"/>
    <property type="match status" value="1"/>
</dbReference>
<dbReference type="InterPro" id="IPR045138">
    <property type="entry name" value="MeCP2/MBD4"/>
</dbReference>
<dbReference type="EMBL" id="ML977315">
    <property type="protein sequence ID" value="KAF2119276.1"/>
    <property type="molecule type" value="Genomic_DNA"/>
</dbReference>
<accession>A0A6A5ZJH0</accession>
<dbReference type="Gene3D" id="1.10.340.30">
    <property type="entry name" value="Hypothetical protein, domain 2"/>
    <property type="match status" value="1"/>
</dbReference>
<sequence length="388" mass="43590">MPPKRQLQTKPEMSRKKDQSDTSETPSSSRKSTRVRRLTQKAAQSSAKQPLQTSTDLAPSIQKASENQALEKGNIERAKLTTTVLQAATLEGENLIAVAERLTLGIQPLLDIFGPLVETLQAPLVAQKPRRKRRKQTNSSSPFFAPAQGTVAAPLKRLTRGPRVSPPFSLDPFSQEATPSGLSFKLRPSYYGLIQERIRNDLFALVVQAILWNQTTGKTARPVLFRLLGVFPTPHELANASYDAVNNIIKVLGLGEVRTTRLLQLAAVWVAAPPSPTRRYGRRNYPHLKPNKSVKDKELLEPDDQREGFEIAHLPGVGPYALDSYRIFYRDTLRGIDENQPEVEPEWKRVVPLDKDLRPYLQWKWRQAGWDWDPLTGRRTEVASGVSP</sequence>
<dbReference type="GO" id="GO:0006285">
    <property type="term" value="P:base-excision repair, AP site formation"/>
    <property type="evidence" value="ECO:0007669"/>
    <property type="project" value="UniProtKB-ARBA"/>
</dbReference>
<feature type="compositionally biased region" description="Polar residues" evidence="3">
    <location>
        <begin position="41"/>
        <end position="58"/>
    </location>
</feature>